<dbReference type="GO" id="GO:0022627">
    <property type="term" value="C:cytosolic small ribosomal subunit"/>
    <property type="evidence" value="ECO:0007669"/>
    <property type="project" value="TreeGrafter"/>
</dbReference>
<dbReference type="PANTHER" id="PTHR12538:SF0">
    <property type="entry name" value="40S RIBOSOMAL PROTEIN S26"/>
    <property type="match status" value="1"/>
</dbReference>
<dbReference type="GO" id="GO:0003729">
    <property type="term" value="F:mRNA binding"/>
    <property type="evidence" value="ECO:0007669"/>
    <property type="project" value="TreeGrafter"/>
</dbReference>
<name>A0A6B2LTE2_9EUKA</name>
<evidence type="ECO:0000256" key="1">
    <source>
        <dbReference type="ARBA" id="ARBA00008596"/>
    </source>
</evidence>
<keyword evidence="2 4" id="KW-0689">Ribosomal protein</keyword>
<dbReference type="InterPro" id="IPR038551">
    <property type="entry name" value="Ribosomal_eS26_sf"/>
</dbReference>
<accession>A0A6B2LTE2</accession>
<dbReference type="GO" id="GO:0003735">
    <property type="term" value="F:structural constituent of ribosome"/>
    <property type="evidence" value="ECO:0007669"/>
    <property type="project" value="InterPro"/>
</dbReference>
<dbReference type="Pfam" id="PF01283">
    <property type="entry name" value="Ribosomal_S26e"/>
    <property type="match status" value="1"/>
</dbReference>
<dbReference type="PROSITE" id="PS00733">
    <property type="entry name" value="RIBOSOMAL_S26E"/>
    <property type="match status" value="1"/>
</dbReference>
<dbReference type="Gene3D" id="3.30.1740.20">
    <property type="entry name" value="Ribosomal protein S26e"/>
    <property type="match status" value="1"/>
</dbReference>
<feature type="region of interest" description="Disordered" evidence="5">
    <location>
        <begin position="1"/>
        <end position="24"/>
    </location>
</feature>
<dbReference type="InterPro" id="IPR047864">
    <property type="entry name" value="Ribosomal_eS26_CS"/>
</dbReference>
<evidence type="ECO:0000256" key="5">
    <source>
        <dbReference type="SAM" id="MobiDB-lite"/>
    </source>
</evidence>
<evidence type="ECO:0000256" key="2">
    <source>
        <dbReference type="ARBA" id="ARBA00022980"/>
    </source>
</evidence>
<feature type="compositionally biased region" description="Basic residues" evidence="5">
    <location>
        <begin position="1"/>
        <end position="18"/>
    </location>
</feature>
<dbReference type="AlphaFoldDB" id="A0A6B2LTE2"/>
<protein>
    <recommendedName>
        <fullName evidence="4">40S ribosomal protein S26</fullName>
    </recommendedName>
</protein>
<dbReference type="EMBL" id="GIBP01011344">
    <property type="protein sequence ID" value="NDV40313.1"/>
    <property type="molecule type" value="Transcribed_RNA"/>
</dbReference>
<dbReference type="InterPro" id="IPR000892">
    <property type="entry name" value="Ribosomal_eS26"/>
</dbReference>
<organism evidence="6">
    <name type="scientific">Arcella intermedia</name>
    <dbReference type="NCBI Taxonomy" id="1963864"/>
    <lineage>
        <taxon>Eukaryota</taxon>
        <taxon>Amoebozoa</taxon>
        <taxon>Tubulinea</taxon>
        <taxon>Elardia</taxon>
        <taxon>Arcellinida</taxon>
        <taxon>Sphaerothecina</taxon>
        <taxon>Arcellidae</taxon>
        <taxon>Arcella</taxon>
    </lineage>
</organism>
<reference evidence="6" key="1">
    <citation type="journal article" date="2020" name="J. Eukaryot. Microbiol.">
        <title>De novo Sequencing, Assembly and Annotation of the Transcriptome for the Free-Living Testate Amoeba Arcella intermedia.</title>
        <authorList>
            <person name="Ribeiro G.M."/>
            <person name="Porfirio-Sousa A.L."/>
            <person name="Maurer-Alcala X.X."/>
            <person name="Katz L.A."/>
            <person name="Lahr D.J.G."/>
        </authorList>
    </citation>
    <scope>NUCLEOTIDE SEQUENCE</scope>
</reference>
<evidence type="ECO:0000256" key="3">
    <source>
        <dbReference type="ARBA" id="ARBA00023274"/>
    </source>
</evidence>
<keyword evidence="3 4" id="KW-0687">Ribonucleoprotein</keyword>
<evidence type="ECO:0000313" key="6">
    <source>
        <dbReference type="EMBL" id="NDV40313.1"/>
    </source>
</evidence>
<proteinExistence type="inferred from homology"/>
<evidence type="ECO:0000256" key="4">
    <source>
        <dbReference type="RuleBase" id="RU363128"/>
    </source>
</evidence>
<comment type="similarity">
    <text evidence="1 4">Belongs to the eukaryotic ribosomal protein eS26 family.</text>
</comment>
<sequence>MTKKRRNNGRSKHNRGHVKPVSCDGCHRLSPKDKVVKRYNVRNIVESSALRDIKEAIAITDYALPKTYVKQTYCISCAIHRKTVRVRSVEDRRIRVIPRPARKPQ</sequence>
<dbReference type="GO" id="GO:0006412">
    <property type="term" value="P:translation"/>
    <property type="evidence" value="ECO:0007669"/>
    <property type="project" value="InterPro"/>
</dbReference>
<dbReference type="PANTHER" id="PTHR12538">
    <property type="entry name" value="40S RIBOSOMAL PROTEIN S26"/>
    <property type="match status" value="1"/>
</dbReference>